<dbReference type="Pfam" id="PF00989">
    <property type="entry name" value="PAS"/>
    <property type="match status" value="1"/>
</dbReference>
<evidence type="ECO:0000256" key="6">
    <source>
        <dbReference type="ARBA" id="ARBA00022777"/>
    </source>
</evidence>
<dbReference type="SUPFAM" id="SSF47384">
    <property type="entry name" value="Homodimeric domain of signal transducing histidine kinase"/>
    <property type="match status" value="1"/>
</dbReference>
<name>A0A1G9Z8H5_9FIRM</name>
<dbReference type="Gene3D" id="3.30.565.10">
    <property type="entry name" value="Histidine kinase-like ATPase, C-terminal domain"/>
    <property type="match status" value="1"/>
</dbReference>
<keyword evidence="12" id="KW-1185">Reference proteome</keyword>
<dbReference type="GO" id="GO:0006355">
    <property type="term" value="P:regulation of DNA-templated transcription"/>
    <property type="evidence" value="ECO:0007669"/>
    <property type="project" value="InterPro"/>
</dbReference>
<organism evidence="11 12">
    <name type="scientific">Dendrosporobacter quercicolus</name>
    <dbReference type="NCBI Taxonomy" id="146817"/>
    <lineage>
        <taxon>Bacteria</taxon>
        <taxon>Bacillati</taxon>
        <taxon>Bacillota</taxon>
        <taxon>Negativicutes</taxon>
        <taxon>Selenomonadales</taxon>
        <taxon>Sporomusaceae</taxon>
        <taxon>Dendrosporobacter</taxon>
    </lineage>
</organism>
<dbReference type="InterPro" id="IPR036890">
    <property type="entry name" value="HATPase_C_sf"/>
</dbReference>
<dbReference type="AlphaFoldDB" id="A0A1G9Z8H5"/>
<feature type="domain" description="Histidine kinase" evidence="9">
    <location>
        <begin position="145"/>
        <end position="352"/>
    </location>
</feature>
<dbReference type="STRING" id="146817.SAMN04488502_11374"/>
<sequence>MSDYLAVNSAGLIWDAVPAGVIIVDANCRVKIFNKGAEELFGINRTTVIGLNILEAWQACRLSWAAENSFCQAVRYGISSQLQKTSISLNCFTVNIEYTVAPVYDDHDQSSGAIGIFKNLDKEREREQRVQHLEMLAAIGQIAAGTVHEIRNPLTAIKGFAQLIHNRVERHNTLNVSEYCTLISSEIDHINLIVSDFLTLSRPHDKPFIQLDVVRLVSDVLAFLYGESLLLKINIVSSLPDHPIYINGCLENLKEVIINICRNAFQAMSDKDKLTVAITEHPDSVWIEIADTGCGMDEQTQQQIFEAFYTTKETGTGLGLSICRRIILEHGGDIKVTSQPGQGSIFTIILPR</sequence>
<keyword evidence="4" id="KW-0808">Transferase</keyword>
<dbReference type="SMART" id="SM00387">
    <property type="entry name" value="HATPase_c"/>
    <property type="match status" value="1"/>
</dbReference>
<dbReference type="GO" id="GO:0000155">
    <property type="term" value="F:phosphorelay sensor kinase activity"/>
    <property type="evidence" value="ECO:0007669"/>
    <property type="project" value="InterPro"/>
</dbReference>
<dbReference type="EMBL" id="FNHB01000013">
    <property type="protein sequence ID" value="SDN17447.1"/>
    <property type="molecule type" value="Genomic_DNA"/>
</dbReference>
<dbReference type="InterPro" id="IPR035965">
    <property type="entry name" value="PAS-like_dom_sf"/>
</dbReference>
<dbReference type="InterPro" id="IPR005467">
    <property type="entry name" value="His_kinase_dom"/>
</dbReference>
<evidence type="ECO:0000256" key="7">
    <source>
        <dbReference type="ARBA" id="ARBA00022840"/>
    </source>
</evidence>
<gene>
    <name evidence="11" type="ORF">SAMN04488502_11374</name>
</gene>
<dbReference type="OrthoDB" id="9759607at2"/>
<dbReference type="GO" id="GO:0005524">
    <property type="term" value="F:ATP binding"/>
    <property type="evidence" value="ECO:0007669"/>
    <property type="project" value="UniProtKB-KW"/>
</dbReference>
<evidence type="ECO:0000256" key="3">
    <source>
        <dbReference type="ARBA" id="ARBA00022553"/>
    </source>
</evidence>
<dbReference type="PANTHER" id="PTHR43065:SF10">
    <property type="entry name" value="PEROXIDE STRESS-ACTIVATED HISTIDINE KINASE MAK3"/>
    <property type="match status" value="1"/>
</dbReference>
<keyword evidence="7" id="KW-0067">ATP-binding</keyword>
<evidence type="ECO:0000313" key="11">
    <source>
        <dbReference type="EMBL" id="SDN17447.1"/>
    </source>
</evidence>
<evidence type="ECO:0000256" key="2">
    <source>
        <dbReference type="ARBA" id="ARBA00012438"/>
    </source>
</evidence>
<dbReference type="SMART" id="SM00388">
    <property type="entry name" value="HisKA"/>
    <property type="match status" value="1"/>
</dbReference>
<evidence type="ECO:0000256" key="8">
    <source>
        <dbReference type="ARBA" id="ARBA00023012"/>
    </source>
</evidence>
<keyword evidence="3" id="KW-0597">Phosphoprotein</keyword>
<proteinExistence type="predicted"/>
<comment type="catalytic activity">
    <reaction evidence="1">
        <text>ATP + protein L-histidine = ADP + protein N-phospho-L-histidine.</text>
        <dbReference type="EC" id="2.7.13.3"/>
    </reaction>
</comment>
<dbReference type="PROSITE" id="PS50109">
    <property type="entry name" value="HIS_KIN"/>
    <property type="match status" value="1"/>
</dbReference>
<dbReference type="InterPro" id="IPR003594">
    <property type="entry name" value="HATPase_dom"/>
</dbReference>
<evidence type="ECO:0000256" key="4">
    <source>
        <dbReference type="ARBA" id="ARBA00022679"/>
    </source>
</evidence>
<evidence type="ECO:0000256" key="5">
    <source>
        <dbReference type="ARBA" id="ARBA00022741"/>
    </source>
</evidence>
<dbReference type="Gene3D" id="3.30.450.20">
    <property type="entry name" value="PAS domain"/>
    <property type="match status" value="1"/>
</dbReference>
<keyword evidence="8" id="KW-0902">Two-component regulatory system</keyword>
<protein>
    <recommendedName>
        <fullName evidence="2">histidine kinase</fullName>
        <ecNumber evidence="2">2.7.13.3</ecNumber>
    </recommendedName>
</protein>
<dbReference type="InterPro" id="IPR036097">
    <property type="entry name" value="HisK_dim/P_sf"/>
</dbReference>
<evidence type="ECO:0000313" key="12">
    <source>
        <dbReference type="Proteomes" id="UP000214880"/>
    </source>
</evidence>
<dbReference type="NCBIfam" id="TIGR00229">
    <property type="entry name" value="sensory_box"/>
    <property type="match status" value="1"/>
</dbReference>
<dbReference type="CDD" id="cd00130">
    <property type="entry name" value="PAS"/>
    <property type="match status" value="1"/>
</dbReference>
<dbReference type="Gene3D" id="1.10.287.130">
    <property type="match status" value="1"/>
</dbReference>
<dbReference type="PANTHER" id="PTHR43065">
    <property type="entry name" value="SENSOR HISTIDINE KINASE"/>
    <property type="match status" value="1"/>
</dbReference>
<dbReference type="EC" id="2.7.13.3" evidence="2"/>
<evidence type="ECO:0000256" key="1">
    <source>
        <dbReference type="ARBA" id="ARBA00000085"/>
    </source>
</evidence>
<evidence type="ECO:0000259" key="9">
    <source>
        <dbReference type="PROSITE" id="PS50109"/>
    </source>
</evidence>
<dbReference type="InterPro" id="IPR013767">
    <property type="entry name" value="PAS_fold"/>
</dbReference>
<dbReference type="PROSITE" id="PS50112">
    <property type="entry name" value="PAS"/>
    <property type="match status" value="1"/>
</dbReference>
<dbReference type="SUPFAM" id="SSF55874">
    <property type="entry name" value="ATPase domain of HSP90 chaperone/DNA topoisomerase II/histidine kinase"/>
    <property type="match status" value="1"/>
</dbReference>
<keyword evidence="6 11" id="KW-0418">Kinase</keyword>
<accession>A0A1G9Z8H5</accession>
<dbReference type="CDD" id="cd00082">
    <property type="entry name" value="HisKA"/>
    <property type="match status" value="1"/>
</dbReference>
<dbReference type="Pfam" id="PF02518">
    <property type="entry name" value="HATPase_c"/>
    <property type="match status" value="1"/>
</dbReference>
<evidence type="ECO:0000259" key="10">
    <source>
        <dbReference type="PROSITE" id="PS50112"/>
    </source>
</evidence>
<reference evidence="11 12" key="1">
    <citation type="submission" date="2016-10" db="EMBL/GenBank/DDBJ databases">
        <authorList>
            <person name="de Groot N.N."/>
        </authorList>
    </citation>
    <scope>NUCLEOTIDE SEQUENCE [LARGE SCALE GENOMIC DNA]</scope>
    <source>
        <strain evidence="11 12">DSM 1736</strain>
    </source>
</reference>
<keyword evidence="5" id="KW-0547">Nucleotide-binding</keyword>
<dbReference type="InterPro" id="IPR004358">
    <property type="entry name" value="Sig_transdc_His_kin-like_C"/>
</dbReference>
<dbReference type="Proteomes" id="UP000214880">
    <property type="component" value="Unassembled WGS sequence"/>
</dbReference>
<dbReference type="SUPFAM" id="SSF55785">
    <property type="entry name" value="PYP-like sensor domain (PAS domain)"/>
    <property type="match status" value="1"/>
</dbReference>
<dbReference type="RefSeq" id="WP_139164534.1">
    <property type="nucleotide sequence ID" value="NZ_FNHB01000013.1"/>
</dbReference>
<dbReference type="Pfam" id="PF00512">
    <property type="entry name" value="HisKA"/>
    <property type="match status" value="1"/>
</dbReference>
<feature type="domain" description="PAS" evidence="10">
    <location>
        <begin position="15"/>
        <end position="54"/>
    </location>
</feature>
<dbReference type="InterPro" id="IPR003661">
    <property type="entry name" value="HisK_dim/P_dom"/>
</dbReference>
<dbReference type="PRINTS" id="PR00344">
    <property type="entry name" value="BCTRLSENSOR"/>
</dbReference>
<dbReference type="InterPro" id="IPR000014">
    <property type="entry name" value="PAS"/>
</dbReference>